<sequence>MRIQKSRFLALAALSAFSAGAMAQSSLLAEYDAKGGVNFEFVSDASSAVSSLQIELPLREAAKGAKVPEECLQAPRGFAALCNIDGLTFKAVVYSTNPDAALPSTKLGRIQLPAGALSVAKSGEVEGLVLKAYDGMAKSVPSEVLSAPKGADSARRSQQER</sequence>
<protein>
    <submittedName>
        <fullName evidence="3">Uncharacterized protein</fullName>
    </submittedName>
</protein>
<organism evidence="3 4">
    <name type="scientific">Pseudomarimonas salicorniae</name>
    <dbReference type="NCBI Taxonomy" id="2933270"/>
    <lineage>
        <taxon>Bacteria</taxon>
        <taxon>Pseudomonadati</taxon>
        <taxon>Pseudomonadota</taxon>
        <taxon>Gammaproteobacteria</taxon>
        <taxon>Lysobacterales</taxon>
        <taxon>Lysobacteraceae</taxon>
        <taxon>Pseudomarimonas</taxon>
    </lineage>
</organism>
<proteinExistence type="predicted"/>
<evidence type="ECO:0000313" key="4">
    <source>
        <dbReference type="Proteomes" id="UP001431449"/>
    </source>
</evidence>
<keyword evidence="2" id="KW-0732">Signal</keyword>
<dbReference type="Proteomes" id="UP001431449">
    <property type="component" value="Unassembled WGS sequence"/>
</dbReference>
<feature type="signal peptide" evidence="2">
    <location>
        <begin position="1"/>
        <end position="23"/>
    </location>
</feature>
<comment type="caution">
    <text evidence="3">The sequence shown here is derived from an EMBL/GenBank/DDBJ whole genome shotgun (WGS) entry which is preliminary data.</text>
</comment>
<gene>
    <name evidence="3" type="ORF">M0G41_09095</name>
</gene>
<reference evidence="3" key="1">
    <citation type="submission" date="2022-04" db="EMBL/GenBank/DDBJ databases">
        <title>Lysobacter sp. CAU 1642 isolated from sea sand.</title>
        <authorList>
            <person name="Kim W."/>
        </authorList>
    </citation>
    <scope>NUCLEOTIDE SEQUENCE</scope>
    <source>
        <strain evidence="3">CAU 1642</strain>
    </source>
</reference>
<dbReference type="EMBL" id="JALNMH010000007">
    <property type="protein sequence ID" value="MCK7593825.1"/>
    <property type="molecule type" value="Genomic_DNA"/>
</dbReference>
<feature type="compositionally biased region" description="Basic and acidic residues" evidence="1">
    <location>
        <begin position="152"/>
        <end position="161"/>
    </location>
</feature>
<name>A0ABT0GH24_9GAMM</name>
<accession>A0ABT0GH24</accession>
<evidence type="ECO:0000256" key="2">
    <source>
        <dbReference type="SAM" id="SignalP"/>
    </source>
</evidence>
<evidence type="ECO:0000256" key="1">
    <source>
        <dbReference type="SAM" id="MobiDB-lite"/>
    </source>
</evidence>
<dbReference type="RefSeq" id="WP_248208299.1">
    <property type="nucleotide sequence ID" value="NZ_JALNMH010000007.1"/>
</dbReference>
<feature type="region of interest" description="Disordered" evidence="1">
    <location>
        <begin position="142"/>
        <end position="161"/>
    </location>
</feature>
<feature type="chain" id="PRO_5046702261" evidence="2">
    <location>
        <begin position="24"/>
        <end position="161"/>
    </location>
</feature>
<keyword evidence="4" id="KW-1185">Reference proteome</keyword>
<evidence type="ECO:0000313" key="3">
    <source>
        <dbReference type="EMBL" id="MCK7593825.1"/>
    </source>
</evidence>